<name>A0ACD1A8V0_9FIRM</name>
<protein>
    <submittedName>
        <fullName evidence="1">4Fe-4S dicluster domain-containing protein</fullName>
    </submittedName>
</protein>
<sequence length="318" mass="36582">MDQFAKKWEHKSDDKWDISLKSFVLPAVFLAIFWGLAILLSIQSGAMFYLFNFGYIGTSVAIGIFLIQTLPKKHKAWGRRTSQLLVGCYMLFFLGFFGRENMQIEGFFMLLLSGVFAAATMHYLIAKIAGPLIFGRAWCSYTCWTAMVLDLLPFKRPQQKRIKYLGALRYLYFILSLSLVLVIWYVLKDPVKPQSTTELCWLIGGNLLFYSAGILLAYRLQDNRAFCKYLCPIPVFQKITSRFALFKIKIDPVKCVDCGKCEQVCPMDIKLLEYKNNQQRVLSTECIWCSTCIYECPKAAASVTVGLDMGRKERLYFR</sequence>
<dbReference type="EMBL" id="CP042469">
    <property type="protein sequence ID" value="QOX62876.1"/>
    <property type="molecule type" value="Genomic_DNA"/>
</dbReference>
<evidence type="ECO:0000313" key="2">
    <source>
        <dbReference type="Proteomes" id="UP000594014"/>
    </source>
</evidence>
<gene>
    <name evidence="1" type="ORF">FRZ06_05740</name>
</gene>
<keyword evidence="2" id="KW-1185">Reference proteome</keyword>
<reference evidence="1" key="1">
    <citation type="submission" date="2019-08" db="EMBL/GenBank/DDBJ databases">
        <title>Genome sequence of Clostridiales bacterium MT110.</title>
        <authorList>
            <person name="Cao J."/>
        </authorList>
    </citation>
    <scope>NUCLEOTIDE SEQUENCE</scope>
    <source>
        <strain evidence="1">MT110</strain>
    </source>
</reference>
<dbReference type="Proteomes" id="UP000594014">
    <property type="component" value="Chromosome"/>
</dbReference>
<accession>A0ACD1A8V0</accession>
<evidence type="ECO:0000313" key="1">
    <source>
        <dbReference type="EMBL" id="QOX62876.1"/>
    </source>
</evidence>
<organism evidence="1 2">
    <name type="scientific">Anoxybacterium hadale</name>
    <dbReference type="NCBI Taxonomy" id="3408580"/>
    <lineage>
        <taxon>Bacteria</taxon>
        <taxon>Bacillati</taxon>
        <taxon>Bacillota</taxon>
        <taxon>Clostridia</taxon>
        <taxon>Peptostreptococcales</taxon>
        <taxon>Anaerovoracaceae</taxon>
        <taxon>Anoxybacterium</taxon>
    </lineage>
</organism>
<proteinExistence type="predicted"/>